<dbReference type="InterPro" id="IPR027417">
    <property type="entry name" value="P-loop_NTPase"/>
</dbReference>
<dbReference type="Proteomes" id="UP000671913">
    <property type="component" value="Chromosome"/>
</dbReference>
<dbReference type="InterPro" id="IPR050093">
    <property type="entry name" value="ABC_SmlMolc_Importer"/>
</dbReference>
<dbReference type="GO" id="GO:0005524">
    <property type="term" value="F:ATP binding"/>
    <property type="evidence" value="ECO:0007669"/>
    <property type="project" value="UniProtKB-KW"/>
</dbReference>
<name>A0A975GBA9_9THEO</name>
<organism evidence="5 6">
    <name type="scientific">Aceticella autotrophica</name>
    <dbReference type="NCBI Taxonomy" id="2755338"/>
    <lineage>
        <taxon>Bacteria</taxon>
        <taxon>Bacillati</taxon>
        <taxon>Bacillota</taxon>
        <taxon>Clostridia</taxon>
        <taxon>Thermoanaerobacterales</taxon>
        <taxon>Thermoanaerobacteraceae</taxon>
        <taxon>Aceticella</taxon>
    </lineage>
</organism>
<keyword evidence="6" id="KW-1185">Reference proteome</keyword>
<keyword evidence="3 5" id="KW-0067">ATP-binding</keyword>
<dbReference type="GO" id="GO:0016887">
    <property type="term" value="F:ATP hydrolysis activity"/>
    <property type="evidence" value="ECO:0007669"/>
    <property type="project" value="InterPro"/>
</dbReference>
<accession>A0A975GBA9</accession>
<dbReference type="InterPro" id="IPR003439">
    <property type="entry name" value="ABC_transporter-like_ATP-bd"/>
</dbReference>
<dbReference type="AlphaFoldDB" id="A0A975GBA9"/>
<dbReference type="PROSITE" id="PS50893">
    <property type="entry name" value="ABC_TRANSPORTER_2"/>
    <property type="match status" value="1"/>
</dbReference>
<dbReference type="KEGG" id="aaut:ACETAC_03715"/>
<evidence type="ECO:0000259" key="4">
    <source>
        <dbReference type="PROSITE" id="PS50893"/>
    </source>
</evidence>
<evidence type="ECO:0000256" key="1">
    <source>
        <dbReference type="ARBA" id="ARBA00022448"/>
    </source>
</evidence>
<dbReference type="InterPro" id="IPR003593">
    <property type="entry name" value="AAA+_ATPase"/>
</dbReference>
<keyword evidence="2" id="KW-0547">Nucleotide-binding</keyword>
<dbReference type="Gene3D" id="3.40.50.300">
    <property type="entry name" value="P-loop containing nucleotide triphosphate hydrolases"/>
    <property type="match status" value="1"/>
</dbReference>
<dbReference type="EMBL" id="CP060096">
    <property type="protein sequence ID" value="QSZ27986.1"/>
    <property type="molecule type" value="Genomic_DNA"/>
</dbReference>
<dbReference type="PANTHER" id="PTHR42781">
    <property type="entry name" value="SPERMIDINE/PUTRESCINE IMPORT ATP-BINDING PROTEIN POTA"/>
    <property type="match status" value="1"/>
</dbReference>
<evidence type="ECO:0000256" key="3">
    <source>
        <dbReference type="ARBA" id="ARBA00022840"/>
    </source>
</evidence>
<dbReference type="SUPFAM" id="SSF52540">
    <property type="entry name" value="P-loop containing nucleoside triphosphate hydrolases"/>
    <property type="match status" value="1"/>
</dbReference>
<keyword evidence="1" id="KW-0813">Transport</keyword>
<evidence type="ECO:0000313" key="5">
    <source>
        <dbReference type="EMBL" id="QSZ27986.1"/>
    </source>
</evidence>
<feature type="domain" description="ABC transporter" evidence="4">
    <location>
        <begin position="2"/>
        <end position="222"/>
    </location>
</feature>
<evidence type="ECO:0000313" key="6">
    <source>
        <dbReference type="Proteomes" id="UP000671913"/>
    </source>
</evidence>
<reference evidence="5" key="1">
    <citation type="submission" date="2020-08" db="EMBL/GenBank/DDBJ databases">
        <title>Genomic insights into the carbon and energy metabolism of the first obligate autotrophic acetogenic bacterium Aceticella autotrophica gen. nov., sp. nov.</title>
        <authorList>
            <person name="Toshchakov S.V."/>
            <person name="Elcheninov A.G."/>
            <person name="Kublanov I.V."/>
            <person name="Frolov E.N."/>
            <person name="Lebedinsky A.V."/>
        </authorList>
    </citation>
    <scope>NUCLEOTIDE SEQUENCE</scope>
    <source>
        <strain evidence="5">3443-3Ac</strain>
    </source>
</reference>
<dbReference type="RefSeq" id="WP_284680710.1">
    <property type="nucleotide sequence ID" value="NZ_CP060096.1"/>
</dbReference>
<dbReference type="PANTHER" id="PTHR42781:SF4">
    <property type="entry name" value="SPERMIDINE_PUTRESCINE IMPORT ATP-BINDING PROTEIN POTA"/>
    <property type="match status" value="1"/>
</dbReference>
<dbReference type="SMART" id="SM00382">
    <property type="entry name" value="AAA"/>
    <property type="match status" value="1"/>
</dbReference>
<evidence type="ECO:0000256" key="2">
    <source>
        <dbReference type="ARBA" id="ARBA00022741"/>
    </source>
</evidence>
<gene>
    <name evidence="5" type="ORF">ACETAC_03715</name>
</gene>
<dbReference type="Pfam" id="PF00005">
    <property type="entry name" value="ABC_tran"/>
    <property type="match status" value="1"/>
</dbReference>
<proteinExistence type="predicted"/>
<sequence>MLKINNISKSFENRKVLKDVTIEVKSETKVIIGLNGSGKSTLLKIVAGIIRADEGRVIIGERDVTLLPPEDRKIGYVPQHTALFNHLTIKENITYSFKNRRGSKETMEKTIDMLGLKEYLNCKPYELSGGYKSRVSMARALVSAPQVMLLDEPLSDIDAATKEKLLPEFHFVFKNIDIPVLYVTHDVHEAEAIGDTFAVMIDGKLIDIDSASRAFDFIKNKL</sequence>
<protein>
    <submittedName>
        <fullName evidence="5">ABC transporter ATP-binding protein</fullName>
    </submittedName>
</protein>